<dbReference type="InterPro" id="IPR039031">
    <property type="entry name" value="Mucolipin"/>
</dbReference>
<protein>
    <recommendedName>
        <fullName evidence="15">CARD domain-containing protein</fullName>
    </recommendedName>
</protein>
<evidence type="ECO:0000256" key="11">
    <source>
        <dbReference type="ARBA" id="ARBA00023303"/>
    </source>
</evidence>
<feature type="compositionally biased region" description="Low complexity" evidence="13">
    <location>
        <begin position="172"/>
        <end position="195"/>
    </location>
</feature>
<dbReference type="GO" id="GO:0072345">
    <property type="term" value="F:NAADP-sensitive calcium-release channel activity"/>
    <property type="evidence" value="ECO:0007669"/>
    <property type="project" value="TreeGrafter"/>
</dbReference>
<comment type="caution">
    <text evidence="16">The sequence shown here is derived from an EMBL/GenBank/DDBJ whole genome shotgun (WGS) entry which is preliminary data.</text>
</comment>
<feature type="region of interest" description="Disordered" evidence="13">
    <location>
        <begin position="133"/>
        <end position="195"/>
    </location>
</feature>
<evidence type="ECO:0000256" key="9">
    <source>
        <dbReference type="ARBA" id="ARBA00023136"/>
    </source>
</evidence>
<keyword evidence="8" id="KW-0406">Ion transport</keyword>
<dbReference type="PANTHER" id="PTHR12127">
    <property type="entry name" value="MUCOLIPIN"/>
    <property type="match status" value="1"/>
</dbReference>
<keyword evidence="17" id="KW-1185">Reference proteome</keyword>
<evidence type="ECO:0000256" key="14">
    <source>
        <dbReference type="SAM" id="Phobius"/>
    </source>
</evidence>
<dbReference type="GO" id="GO:0042981">
    <property type="term" value="P:regulation of apoptotic process"/>
    <property type="evidence" value="ECO:0007669"/>
    <property type="project" value="InterPro"/>
</dbReference>
<dbReference type="EMBL" id="JANIIK010000111">
    <property type="protein sequence ID" value="KAJ3595648.1"/>
    <property type="molecule type" value="Genomic_DNA"/>
</dbReference>
<dbReference type="Gene3D" id="1.10.533.10">
    <property type="entry name" value="Death Domain, Fas"/>
    <property type="match status" value="1"/>
</dbReference>
<organism evidence="16 17">
    <name type="scientific">Muraenolepis orangiensis</name>
    <name type="common">Patagonian moray cod</name>
    <dbReference type="NCBI Taxonomy" id="630683"/>
    <lineage>
        <taxon>Eukaryota</taxon>
        <taxon>Metazoa</taxon>
        <taxon>Chordata</taxon>
        <taxon>Craniata</taxon>
        <taxon>Vertebrata</taxon>
        <taxon>Euteleostomi</taxon>
        <taxon>Actinopterygii</taxon>
        <taxon>Neopterygii</taxon>
        <taxon>Teleostei</taxon>
        <taxon>Neoteleostei</taxon>
        <taxon>Acanthomorphata</taxon>
        <taxon>Zeiogadaria</taxon>
        <taxon>Gadariae</taxon>
        <taxon>Gadiformes</taxon>
        <taxon>Muraenolepidoidei</taxon>
        <taxon>Muraenolepididae</taxon>
        <taxon>Muraenolepis</taxon>
    </lineage>
</organism>
<feature type="transmembrane region" description="Helical" evidence="14">
    <location>
        <begin position="560"/>
        <end position="578"/>
    </location>
</feature>
<evidence type="ECO:0000256" key="7">
    <source>
        <dbReference type="ARBA" id="ARBA00022989"/>
    </source>
</evidence>
<name>A0A9Q0IF33_9TELE</name>
<evidence type="ECO:0000259" key="15">
    <source>
        <dbReference type="PROSITE" id="PS50209"/>
    </source>
</evidence>
<feature type="transmembrane region" description="Helical" evidence="14">
    <location>
        <begin position="598"/>
        <end position="620"/>
    </location>
</feature>
<dbReference type="GO" id="GO:0005886">
    <property type="term" value="C:plasma membrane"/>
    <property type="evidence" value="ECO:0007669"/>
    <property type="project" value="UniProtKB-SubCell"/>
</dbReference>
<evidence type="ECO:0000256" key="6">
    <source>
        <dbReference type="ARBA" id="ARBA00022753"/>
    </source>
</evidence>
<dbReference type="OrthoDB" id="263481at2759"/>
<dbReference type="Pfam" id="PF21381">
    <property type="entry name" value="MCLN_ECD"/>
    <property type="match status" value="1"/>
</dbReference>
<keyword evidence="7 14" id="KW-1133">Transmembrane helix</keyword>
<keyword evidence="9 14" id="KW-0472">Membrane</keyword>
<evidence type="ECO:0000256" key="2">
    <source>
        <dbReference type="ARBA" id="ARBA00004651"/>
    </source>
</evidence>
<keyword evidence="11" id="KW-0407">Ion channel</keyword>
<evidence type="ECO:0000313" key="17">
    <source>
        <dbReference type="Proteomes" id="UP001148018"/>
    </source>
</evidence>
<comment type="subcellular location">
    <subcellularLocation>
        <location evidence="2">Cell membrane</location>
        <topology evidence="2">Multi-pass membrane protein</topology>
    </subcellularLocation>
    <subcellularLocation>
        <location evidence="1">Endosome membrane</location>
        <topology evidence="1">Multi-pass membrane protein</topology>
    </subcellularLocation>
</comment>
<keyword evidence="6" id="KW-0967">Endosome</keyword>
<dbReference type="SUPFAM" id="SSF47986">
    <property type="entry name" value="DEATH domain"/>
    <property type="match status" value="1"/>
</dbReference>
<evidence type="ECO:0000256" key="13">
    <source>
        <dbReference type="SAM" id="MobiDB-lite"/>
    </source>
</evidence>
<proteinExistence type="predicted"/>
<dbReference type="GO" id="GO:0010008">
    <property type="term" value="C:endosome membrane"/>
    <property type="evidence" value="ECO:0007669"/>
    <property type="project" value="UniProtKB-SubCell"/>
</dbReference>
<dbReference type="PROSITE" id="PS50209">
    <property type="entry name" value="CARD"/>
    <property type="match status" value="1"/>
</dbReference>
<accession>A0A9Q0IF33</accession>
<dbReference type="GO" id="GO:0005765">
    <property type="term" value="C:lysosomal membrane"/>
    <property type="evidence" value="ECO:0007669"/>
    <property type="project" value="TreeGrafter"/>
</dbReference>
<keyword evidence="5 14" id="KW-0812">Transmembrane</keyword>
<keyword evidence="4" id="KW-1003">Cell membrane</keyword>
<dbReference type="PANTHER" id="PTHR12127:SF23">
    <property type="entry name" value="MUCOLIPIN-3 ISOFORM X1"/>
    <property type="match status" value="1"/>
</dbReference>
<evidence type="ECO:0000256" key="1">
    <source>
        <dbReference type="ARBA" id="ARBA00004337"/>
    </source>
</evidence>
<dbReference type="Pfam" id="PF08016">
    <property type="entry name" value="PKD_channel"/>
    <property type="match status" value="1"/>
</dbReference>
<feature type="domain" description="CARD" evidence="15">
    <location>
        <begin position="1"/>
        <end position="60"/>
    </location>
</feature>
<keyword evidence="10" id="KW-1015">Disulfide bond</keyword>
<dbReference type="AlphaFoldDB" id="A0A9Q0IF33"/>
<evidence type="ECO:0000313" key="16">
    <source>
        <dbReference type="EMBL" id="KAJ3595648.1"/>
    </source>
</evidence>
<dbReference type="InterPro" id="IPR001315">
    <property type="entry name" value="CARD"/>
</dbReference>
<comment type="catalytic activity">
    <reaction evidence="12">
        <text>Ca(2+)(in) = Ca(2+)(out)</text>
        <dbReference type="Rhea" id="RHEA:29671"/>
        <dbReference type="ChEBI" id="CHEBI:29108"/>
    </reaction>
</comment>
<gene>
    <name evidence="16" type="ORF">NHX12_004951</name>
</gene>
<sequence>MADIKKDVLNKLRPYLCTKIRAERHFDYLRSRQIMTRDDAEEITSLPTHNKKTSALLDILSDNPCGLDALMESVQLSRCQNFIIAKITDEVQKAKNEKIEALRGFHCSTNNLGVYRPTTGADFSRTYSEDSTMLYHPEGEGSPCASDLPGSLDLKSLQKGGGASSMTGWNMPSSSSSLAPSTLPGPGDPGAPALPDEVLDQMEETEPLLGPRLEERPPVKSPHPRWKTDKQVCEVEDFRRRLKYFFMNPCEKYRARGRKPWKLTLQILKIAIITIQLVSFGLSNEMMVTFKEESLGTFKHLFLKGFTDQHRGTYALYTQTDVYHHIRYAVDRYLDLQNLTVGNHAYGRVGGLYTPLSLCREFYRNASIFPGNETFDIDPHVDRVCIAIYPTVDNDSLARLLNFSLDFKRAINLQTVQHHELPDCYFFNITIMFNNHAHSGRIKTEMMNDVGIYECKDMNVAGTSGKNDCLLLMMDSVVMVACVASLVLCSRSIRNGLTLQFECNAFFQTSFGKTVPWSDRMEFVNGWYILIIVSDTLTIAGSMLKIGIQTKYLTNYDGCSILLGTATMLVWVGVVRYLGFFKKYNILILTLRAAFPNVIRFSCCAAMIYLGYCFCGWIVLGPYHYKFRTLDKVTECLFSLINGDDMYATFKEMRDKTYMIWLFSRSCQEDKTAASQLQAFIAECRDQPESGRYNLTDNQTASGCCCFG</sequence>
<feature type="region of interest" description="Disordered" evidence="13">
    <location>
        <begin position="207"/>
        <end position="226"/>
    </location>
</feature>
<evidence type="ECO:0000256" key="12">
    <source>
        <dbReference type="ARBA" id="ARBA00036634"/>
    </source>
</evidence>
<dbReference type="InterPro" id="IPR011029">
    <property type="entry name" value="DEATH-like_dom_sf"/>
</dbReference>
<keyword evidence="3" id="KW-0813">Transport</keyword>
<evidence type="ECO:0000256" key="5">
    <source>
        <dbReference type="ARBA" id="ARBA00022692"/>
    </source>
</evidence>
<evidence type="ECO:0000256" key="3">
    <source>
        <dbReference type="ARBA" id="ARBA00022448"/>
    </source>
</evidence>
<evidence type="ECO:0000256" key="8">
    <source>
        <dbReference type="ARBA" id="ARBA00023065"/>
    </source>
</evidence>
<reference evidence="16" key="1">
    <citation type="submission" date="2022-07" db="EMBL/GenBank/DDBJ databases">
        <title>Chromosome-level genome of Muraenolepis orangiensis.</title>
        <authorList>
            <person name="Kim J."/>
        </authorList>
    </citation>
    <scope>NUCLEOTIDE SEQUENCE</scope>
    <source>
        <strain evidence="16">KU_S4_2022</strain>
        <tissue evidence="16">Muscle</tissue>
    </source>
</reference>
<dbReference type="Pfam" id="PF00619">
    <property type="entry name" value="CARD"/>
    <property type="match status" value="1"/>
</dbReference>
<evidence type="ECO:0000256" key="10">
    <source>
        <dbReference type="ARBA" id="ARBA00023157"/>
    </source>
</evidence>
<feature type="transmembrane region" description="Helical" evidence="14">
    <location>
        <begin position="527"/>
        <end position="548"/>
    </location>
</feature>
<dbReference type="InterPro" id="IPR049134">
    <property type="entry name" value="MCLN_ECD"/>
</dbReference>
<dbReference type="Proteomes" id="UP001148018">
    <property type="component" value="Unassembled WGS sequence"/>
</dbReference>
<dbReference type="InterPro" id="IPR013122">
    <property type="entry name" value="PKD1_2_channel"/>
</dbReference>
<evidence type="ECO:0000256" key="4">
    <source>
        <dbReference type="ARBA" id="ARBA00022475"/>
    </source>
</evidence>